<evidence type="ECO:0000256" key="6">
    <source>
        <dbReference type="ARBA" id="ARBA00023136"/>
    </source>
</evidence>
<feature type="transmembrane region" description="Helical" evidence="9">
    <location>
        <begin position="51"/>
        <end position="74"/>
    </location>
</feature>
<dbReference type="AlphaFoldDB" id="A0A9P9CXI6"/>
<evidence type="ECO:0000313" key="11">
    <source>
        <dbReference type="EMBL" id="KAH7108656.1"/>
    </source>
</evidence>
<dbReference type="Proteomes" id="UP000700596">
    <property type="component" value="Unassembled WGS sequence"/>
</dbReference>
<dbReference type="InterPro" id="IPR036259">
    <property type="entry name" value="MFS_trans_sf"/>
</dbReference>
<dbReference type="InterPro" id="IPR050360">
    <property type="entry name" value="MFS_Sugar_Transporters"/>
</dbReference>
<feature type="transmembrane region" description="Helical" evidence="9">
    <location>
        <begin position="378"/>
        <end position="399"/>
    </location>
</feature>
<dbReference type="GO" id="GO:0005351">
    <property type="term" value="F:carbohydrate:proton symporter activity"/>
    <property type="evidence" value="ECO:0007669"/>
    <property type="project" value="TreeGrafter"/>
</dbReference>
<feature type="compositionally biased region" description="Basic and acidic residues" evidence="8">
    <location>
        <begin position="7"/>
        <end position="20"/>
    </location>
</feature>
<feature type="transmembrane region" description="Helical" evidence="9">
    <location>
        <begin position="411"/>
        <end position="437"/>
    </location>
</feature>
<dbReference type="Pfam" id="PF00083">
    <property type="entry name" value="Sugar_tr"/>
    <property type="match status" value="1"/>
</dbReference>
<dbReference type="Gene3D" id="1.20.1250.20">
    <property type="entry name" value="MFS general substrate transporter like domains"/>
    <property type="match status" value="1"/>
</dbReference>
<keyword evidence="12" id="KW-1185">Reference proteome</keyword>
<comment type="similarity">
    <text evidence="2 7">Belongs to the major facilitator superfamily. Sugar transporter (TC 2.A.1.1) family.</text>
</comment>
<dbReference type="InterPro" id="IPR005828">
    <property type="entry name" value="MFS_sugar_transport-like"/>
</dbReference>
<feature type="transmembrane region" description="Helical" evidence="9">
    <location>
        <begin position="476"/>
        <end position="497"/>
    </location>
</feature>
<reference evidence="11" key="1">
    <citation type="journal article" date="2021" name="Nat. Commun.">
        <title>Genetic determinants of endophytism in the Arabidopsis root mycobiome.</title>
        <authorList>
            <person name="Mesny F."/>
            <person name="Miyauchi S."/>
            <person name="Thiergart T."/>
            <person name="Pickel B."/>
            <person name="Atanasova L."/>
            <person name="Karlsson M."/>
            <person name="Huettel B."/>
            <person name="Barry K.W."/>
            <person name="Haridas S."/>
            <person name="Chen C."/>
            <person name="Bauer D."/>
            <person name="Andreopoulos W."/>
            <person name="Pangilinan J."/>
            <person name="LaButti K."/>
            <person name="Riley R."/>
            <person name="Lipzen A."/>
            <person name="Clum A."/>
            <person name="Drula E."/>
            <person name="Henrissat B."/>
            <person name="Kohler A."/>
            <person name="Grigoriev I.V."/>
            <person name="Martin F.M."/>
            <person name="Hacquard S."/>
        </authorList>
    </citation>
    <scope>NUCLEOTIDE SEQUENCE</scope>
    <source>
        <strain evidence="11">MPI-CAGE-CH-0243</strain>
    </source>
</reference>
<gene>
    <name evidence="11" type="ORF">B0J11DRAFT_554860</name>
</gene>
<feature type="transmembrane region" description="Helical" evidence="9">
    <location>
        <begin position="155"/>
        <end position="174"/>
    </location>
</feature>
<dbReference type="InterPro" id="IPR003663">
    <property type="entry name" value="Sugar/inositol_transpt"/>
</dbReference>
<dbReference type="PROSITE" id="PS50850">
    <property type="entry name" value="MFS"/>
    <property type="match status" value="1"/>
</dbReference>
<evidence type="ECO:0000259" key="10">
    <source>
        <dbReference type="PROSITE" id="PS50850"/>
    </source>
</evidence>
<dbReference type="OrthoDB" id="6133115at2759"/>
<keyword evidence="4 9" id="KW-0812">Transmembrane</keyword>
<dbReference type="InterPro" id="IPR020846">
    <property type="entry name" value="MFS_dom"/>
</dbReference>
<protein>
    <submittedName>
        <fullName evidence="11">Lactose permease</fullName>
    </submittedName>
</protein>
<evidence type="ECO:0000313" key="12">
    <source>
        <dbReference type="Proteomes" id="UP000700596"/>
    </source>
</evidence>
<dbReference type="NCBIfam" id="TIGR00879">
    <property type="entry name" value="SP"/>
    <property type="match status" value="1"/>
</dbReference>
<dbReference type="PANTHER" id="PTHR48022">
    <property type="entry name" value="PLASTIDIC GLUCOSE TRANSPORTER 4"/>
    <property type="match status" value="1"/>
</dbReference>
<dbReference type="SUPFAM" id="SSF103473">
    <property type="entry name" value="MFS general substrate transporter"/>
    <property type="match status" value="1"/>
</dbReference>
<evidence type="ECO:0000256" key="1">
    <source>
        <dbReference type="ARBA" id="ARBA00004141"/>
    </source>
</evidence>
<dbReference type="FunFam" id="1.20.1250.20:FF:000217">
    <property type="entry name" value="MFS lactose permease, putative"/>
    <property type="match status" value="1"/>
</dbReference>
<evidence type="ECO:0000256" key="2">
    <source>
        <dbReference type="ARBA" id="ARBA00010992"/>
    </source>
</evidence>
<comment type="caution">
    <text evidence="11">The sequence shown here is derived from an EMBL/GenBank/DDBJ whole genome shotgun (WGS) entry which is preliminary data.</text>
</comment>
<name>A0A9P9CXI6_9PLEO</name>
<keyword evidence="6 9" id="KW-0472">Membrane</keyword>
<feature type="region of interest" description="Disordered" evidence="8">
    <location>
        <begin position="1"/>
        <end position="20"/>
    </location>
</feature>
<dbReference type="PROSITE" id="PS00216">
    <property type="entry name" value="SUGAR_TRANSPORT_1"/>
    <property type="match status" value="1"/>
</dbReference>
<evidence type="ECO:0000256" key="8">
    <source>
        <dbReference type="SAM" id="MobiDB-lite"/>
    </source>
</evidence>
<organism evidence="11 12">
    <name type="scientific">Dendryphion nanum</name>
    <dbReference type="NCBI Taxonomy" id="256645"/>
    <lineage>
        <taxon>Eukaryota</taxon>
        <taxon>Fungi</taxon>
        <taxon>Dikarya</taxon>
        <taxon>Ascomycota</taxon>
        <taxon>Pezizomycotina</taxon>
        <taxon>Dothideomycetes</taxon>
        <taxon>Pleosporomycetidae</taxon>
        <taxon>Pleosporales</taxon>
        <taxon>Torulaceae</taxon>
        <taxon>Dendryphion</taxon>
    </lineage>
</organism>
<dbReference type="EMBL" id="JAGMWT010000038">
    <property type="protein sequence ID" value="KAH7108656.1"/>
    <property type="molecule type" value="Genomic_DNA"/>
</dbReference>
<evidence type="ECO:0000256" key="7">
    <source>
        <dbReference type="RuleBase" id="RU003346"/>
    </source>
</evidence>
<evidence type="ECO:0000256" key="9">
    <source>
        <dbReference type="SAM" id="Phobius"/>
    </source>
</evidence>
<keyword evidence="5 9" id="KW-1133">Transmembrane helix</keyword>
<feature type="transmembrane region" description="Helical" evidence="9">
    <location>
        <begin position="449"/>
        <end position="470"/>
    </location>
</feature>
<feature type="domain" description="Major facilitator superfamily (MFS) profile" evidence="10">
    <location>
        <begin position="56"/>
        <end position="501"/>
    </location>
</feature>
<comment type="subcellular location">
    <subcellularLocation>
        <location evidence="1">Membrane</location>
        <topology evidence="1">Multi-pass membrane protein</topology>
    </subcellularLocation>
</comment>
<dbReference type="PANTHER" id="PTHR48022:SF13">
    <property type="entry name" value="MAJOR FACILITATOR SUPERFAMILY (MFS) PROFILE DOMAIN-CONTAINING PROTEIN"/>
    <property type="match status" value="1"/>
</dbReference>
<proteinExistence type="inferred from homology"/>
<dbReference type="InterPro" id="IPR005829">
    <property type="entry name" value="Sugar_transporter_CS"/>
</dbReference>
<evidence type="ECO:0000256" key="3">
    <source>
        <dbReference type="ARBA" id="ARBA00022448"/>
    </source>
</evidence>
<accession>A0A9P9CXI6</accession>
<feature type="transmembrane region" description="Helical" evidence="9">
    <location>
        <begin position="186"/>
        <end position="207"/>
    </location>
</feature>
<keyword evidence="3 7" id="KW-0813">Transport</keyword>
<evidence type="ECO:0000256" key="5">
    <source>
        <dbReference type="ARBA" id="ARBA00022989"/>
    </source>
</evidence>
<feature type="transmembrane region" description="Helical" evidence="9">
    <location>
        <begin position="94"/>
        <end position="113"/>
    </location>
</feature>
<evidence type="ECO:0000256" key="4">
    <source>
        <dbReference type="ARBA" id="ARBA00022692"/>
    </source>
</evidence>
<feature type="transmembrane region" description="Helical" evidence="9">
    <location>
        <begin position="219"/>
        <end position="240"/>
    </location>
</feature>
<sequence>MATEIKTATDHVSDHGPDHKEATQVKVISGSEAIIEAKLKEPLNALSYRSFVLYVCAFVGFFCSTCNGFDGSMFNSLLTNSAFKSYYGVSNSGAWTGIVTSMYQIGSVTSIPFIGPACDTWGRRVGMMIGGAIACAGVVIQSTTRPNSNPIGQFMGGRFLLGFAVPIITTAGPLHVIETAHPAHRGVITGLYNTFWFVGSILAAGTTRGSSSLPGNQSWLVPVWMQILFPGLVLVLAWFLPESPRWYFVNGRTDEAKAMLTTYHGKGNPDSIWVEMQLREYNEYLNLDGSDKRWWDYRPLFKTRASRYRVACNCAVAIFGQWAGNGALDYFIAAVLETAGFTEQIEQMNLNLGKACLQLTLAVFGATMVDKLGRRPMLIGSFSAASVLWVGAIVSVSIADKSDNTNKSASSAFLAMIFLFNAVFAFGITPLQALFPIEVLSFEIRAKGMGFSNLALSAAMLVNQFAYPIALDKIGWKLYIVFACWCPCMAAIVWMWIPETKNRTLEELDDIFNAPNPRNASLMKKKVALDSNANIIEVEKI</sequence>
<feature type="transmembrane region" description="Helical" evidence="9">
    <location>
        <begin position="125"/>
        <end position="143"/>
    </location>
</feature>
<dbReference type="GO" id="GO:0016020">
    <property type="term" value="C:membrane"/>
    <property type="evidence" value="ECO:0007669"/>
    <property type="project" value="UniProtKB-SubCell"/>
</dbReference>